<sequence>MKRKLIGMALALVLAMGTLAGCGSKTETAEGNAGTAKGDTALTLWSIATESDSFNRAYTQAIADFEAANPGVKVVHETFENESYKTKIKSAVAANELPDLFYTWGGGFSKAFVESGKVLAIDGYFTDEYKAELPQAALSYATYDGKLYGSTYTTPVSALFYNRKMFEENGIPVPTTWDEWMAANRAFLDKGITPIGVSVKDTWVLAMTHDALTLKSAGPEKVAAALTEGSQSYDDPDFLASAGKIKELVDMGAFISGATGLSNDEASALFYNGTVPMYLSGSWMGGSIVTDAPNPEDFDVIPVPVLSGNAQSTDFMGGAVDTLMVAAGTKNPDLAGKAVFELTRGISKYAYLDGAGIAAWEKNYDESGINPITKKLADYAAEATSFTMWFDTLMDADDAGEYLALLQGLYVGNISPEEFVKAMAAQLDK</sequence>
<accession>A0A7X5KPP8</accession>
<dbReference type="Gene3D" id="3.40.190.10">
    <property type="entry name" value="Periplasmic binding protein-like II"/>
    <property type="match status" value="2"/>
</dbReference>
<dbReference type="RefSeq" id="WP_162371303.1">
    <property type="nucleotide sequence ID" value="NZ_JAAEEH010000046.1"/>
</dbReference>
<dbReference type="InterPro" id="IPR006059">
    <property type="entry name" value="SBP"/>
</dbReference>
<dbReference type="PROSITE" id="PS51257">
    <property type="entry name" value="PROKAR_LIPOPROTEIN"/>
    <property type="match status" value="1"/>
</dbReference>
<evidence type="ECO:0000313" key="3">
    <source>
        <dbReference type="Proteomes" id="UP000461585"/>
    </source>
</evidence>
<dbReference type="InterPro" id="IPR050490">
    <property type="entry name" value="Bact_solute-bd_prot1"/>
</dbReference>
<evidence type="ECO:0000313" key="2">
    <source>
        <dbReference type="EMBL" id="NDL68582.1"/>
    </source>
</evidence>
<dbReference type="PANTHER" id="PTHR43649">
    <property type="entry name" value="ARABINOSE-BINDING PROTEIN-RELATED"/>
    <property type="match status" value="1"/>
</dbReference>
<dbReference type="AlphaFoldDB" id="A0A7X5KPP8"/>
<gene>
    <name evidence="2" type="ORF">GXN74_12625</name>
</gene>
<reference evidence="2 3" key="1">
    <citation type="submission" date="2020-01" db="EMBL/GenBank/DDBJ databases">
        <title>Anaeroalcalibacter tamaniensis gen. nov., sp. nov., moderately halophilic strictly anaerobic fermenter bacterium from mud volcano of Taman peninsula.</title>
        <authorList>
            <person name="Frolova A."/>
            <person name="Merkel A.Y."/>
            <person name="Slobodkin A.I."/>
        </authorList>
    </citation>
    <scope>NUCLEOTIDE SEQUENCE [LARGE SCALE GENOMIC DNA]</scope>
    <source>
        <strain evidence="2 3">F-3ap</strain>
    </source>
</reference>
<protein>
    <submittedName>
        <fullName evidence="2">Extracellular solute-binding protein</fullName>
    </submittedName>
</protein>
<organism evidence="2 3">
    <name type="scientific">Anaerotalea alkaliphila</name>
    <dbReference type="NCBI Taxonomy" id="2662126"/>
    <lineage>
        <taxon>Bacteria</taxon>
        <taxon>Bacillati</taxon>
        <taxon>Bacillota</taxon>
        <taxon>Clostridia</taxon>
        <taxon>Eubacteriales</taxon>
        <taxon>Anaerotalea</taxon>
    </lineage>
</organism>
<feature type="chain" id="PRO_5039232566" evidence="1">
    <location>
        <begin position="21"/>
        <end position="429"/>
    </location>
</feature>
<name>A0A7X5KPP8_9FIRM</name>
<dbReference type="Pfam" id="PF01547">
    <property type="entry name" value="SBP_bac_1"/>
    <property type="match status" value="1"/>
</dbReference>
<evidence type="ECO:0000256" key="1">
    <source>
        <dbReference type="SAM" id="SignalP"/>
    </source>
</evidence>
<feature type="signal peptide" evidence="1">
    <location>
        <begin position="1"/>
        <end position="20"/>
    </location>
</feature>
<comment type="caution">
    <text evidence="2">The sequence shown here is derived from an EMBL/GenBank/DDBJ whole genome shotgun (WGS) entry which is preliminary data.</text>
</comment>
<dbReference type="EMBL" id="JAAEEH010000046">
    <property type="protein sequence ID" value="NDL68582.1"/>
    <property type="molecule type" value="Genomic_DNA"/>
</dbReference>
<proteinExistence type="predicted"/>
<dbReference type="SUPFAM" id="SSF53850">
    <property type="entry name" value="Periplasmic binding protein-like II"/>
    <property type="match status" value="1"/>
</dbReference>
<keyword evidence="3" id="KW-1185">Reference proteome</keyword>
<dbReference type="Proteomes" id="UP000461585">
    <property type="component" value="Unassembled WGS sequence"/>
</dbReference>
<keyword evidence="1" id="KW-0732">Signal</keyword>